<dbReference type="Pfam" id="PF04307">
    <property type="entry name" value="YdjM"/>
    <property type="match status" value="1"/>
</dbReference>
<dbReference type="PATRIC" id="fig|523841.21.peg.3699"/>
<keyword evidence="1" id="KW-1133">Transmembrane helix</keyword>
<dbReference type="HOGENOM" id="CLU_089194_0_0_2"/>
<evidence type="ECO:0000313" key="4">
    <source>
        <dbReference type="EMBL" id="ELZ97324.1"/>
    </source>
</evidence>
<evidence type="ECO:0000313" key="7">
    <source>
        <dbReference type="Proteomes" id="UP000011603"/>
    </source>
</evidence>
<protein>
    <submittedName>
        <fullName evidence="2 3">Metal-dependent hydrolase</fullName>
    </submittedName>
    <submittedName>
        <fullName evidence="4">Putative membrane-bound metal-dependent hydrolase</fullName>
    </submittedName>
</protein>
<keyword evidence="1" id="KW-0472">Membrane</keyword>
<feature type="transmembrane region" description="Helical" evidence="1">
    <location>
        <begin position="153"/>
        <end position="172"/>
    </location>
</feature>
<sequence length="195" mass="21483">MFPWEHAAVGYNLISLWARVTNRRLDGWAVLAALFGTQFPDLVDKPLAWSLHVLPSGISLAHSILVSVPVSVVVVLVARRYKMTTVGVAFALGYLSHIPGDLLYSGFFFGNYEVIQAFLWPFSHGGESTAGGLLGQTWFYVSRFGVYLYQTGAWEFVLLEVALLGSAVWLWLSDGTPGLGLMKRSITGIRQSITK</sequence>
<reference evidence="2" key="1">
    <citation type="journal article" date="2012" name="Appl. Environ. Microbiol.">
        <title>Identification of the haloarchaeal phasin (PhaP) that functions in polyhydroxyalkanoate accumulation and granule formation in Haloferax mediterranei.</title>
        <authorList>
            <person name="Cai S."/>
            <person name="Cai L."/>
            <person name="Liu H."/>
            <person name="Liu X."/>
            <person name="Han J."/>
            <person name="Zhou J."/>
            <person name="Xiang H."/>
        </authorList>
    </citation>
    <scope>NUCLEOTIDE SEQUENCE</scope>
    <source>
        <strain evidence="2">CGMCC 1.2087</strain>
    </source>
</reference>
<reference evidence="4 7" key="3">
    <citation type="journal article" date="2014" name="PLoS Genet.">
        <title>Phylogenetically driven sequencing of extremely halophilic archaea reveals strategies for static and dynamic osmo-response.</title>
        <authorList>
            <person name="Becker E.A."/>
            <person name="Seitzer P.M."/>
            <person name="Tritt A."/>
            <person name="Larsen D."/>
            <person name="Krusor M."/>
            <person name="Yao A.I."/>
            <person name="Wu D."/>
            <person name="Madern D."/>
            <person name="Eisen J.A."/>
            <person name="Darling A.E."/>
            <person name="Facciotti M.T."/>
        </authorList>
    </citation>
    <scope>NUCLEOTIDE SEQUENCE [LARGE SCALE GENOMIC DNA]</scope>
    <source>
        <strain evidence="4">ATCC 33500</strain>
        <strain evidence="7">ATCC 33500 / DSM 1411 / JCM 8866 / NBRC 14739 / NCIMB 2177 / R-4</strain>
    </source>
</reference>
<keyword evidence="2" id="KW-0378">Hydrolase</keyword>
<geneLocation type="plasmid" evidence="3 8">
    <name>HMPLAS1</name>
</geneLocation>
<dbReference type="GeneID" id="40158100"/>
<gene>
    <name evidence="2" type="ordered locus">HFX_6226</name>
    <name evidence="3" type="ORF">BM92_16830</name>
    <name evidence="4" type="ORF">C439_18418</name>
    <name evidence="5" type="ORF">E6P09_16745</name>
</gene>
<dbReference type="AlphaFoldDB" id="I3RAT9"/>
<reference evidence="2 6" key="2">
    <citation type="journal article" date="2012" name="J. Bacteriol.">
        <title>Complete genome sequence of the metabolically versatile halophilic archaeon Haloferax mediterranei, a poly(3-hydroxybutyrate-co-3-hydroxyvalerate) producer.</title>
        <authorList>
            <person name="Han J."/>
            <person name="Zhang F."/>
            <person name="Hou J."/>
            <person name="Liu X."/>
            <person name="Li M."/>
            <person name="Liu H."/>
            <person name="Cai L."/>
            <person name="Zhang B."/>
            <person name="Chen Y."/>
            <person name="Zhou J."/>
            <person name="Hu S."/>
            <person name="Xiang H."/>
        </authorList>
    </citation>
    <scope>NUCLEOTIDE SEQUENCE [LARGE SCALE GENOMIC DNA]</scope>
    <source>
        <strain evidence="6">ATCC 33500 / DSM 1411 / JCM 8866 / NBRC 14739 / NCIMB 2177 / R-4</strain>
        <strain evidence="2">CGMCC 1.2087</strain>
        <plasmid evidence="6">pHM500</plasmid>
    </source>
</reference>
<dbReference type="EMBL" id="AOLO01000015">
    <property type="protein sequence ID" value="ELZ97324.1"/>
    <property type="molecule type" value="Genomic_DNA"/>
</dbReference>
<evidence type="ECO:0000313" key="3">
    <source>
        <dbReference type="EMBL" id="AHZ24568.1"/>
    </source>
</evidence>
<dbReference type="GO" id="GO:0016787">
    <property type="term" value="F:hydrolase activity"/>
    <property type="evidence" value="ECO:0007669"/>
    <property type="project" value="UniProtKB-KW"/>
</dbReference>
<name>I3RAT9_HALMT</name>
<dbReference type="Proteomes" id="UP000299011">
    <property type="component" value="Plasmid pHME505"/>
</dbReference>
<evidence type="ECO:0000313" key="2">
    <source>
        <dbReference type="EMBL" id="AFK21349.1"/>
    </source>
</evidence>
<keyword evidence="2" id="KW-0614">Plasmid</keyword>
<feature type="transmembrane region" description="Helical" evidence="1">
    <location>
        <begin position="57"/>
        <end position="78"/>
    </location>
</feature>
<proteinExistence type="predicted"/>
<reference evidence="3 8" key="4">
    <citation type="submission" date="2014-04" db="EMBL/GenBank/DDBJ databases">
        <title>Transcriptional profiles of Haloferax mediterranei on the basis of nitrogen availability.</title>
        <authorList>
            <person name="Bautista V."/>
        </authorList>
    </citation>
    <scope>NUCLEOTIDE SEQUENCE [LARGE SCALE GENOMIC DNA]</scope>
    <source>
        <strain evidence="3">ATCC 33500</strain>
        <strain evidence="8">ATCC 33500 / DSM 1411 / JCM 8866 / NBRC 14739 / NCIMB 2177 / R-4</strain>
        <plasmid evidence="3">HMPLAS1</plasmid>
        <plasmid evidence="8">Plasmid HMPLAS1</plasmid>
    </source>
</reference>
<dbReference type="InterPro" id="IPR007404">
    <property type="entry name" value="YdjM-like"/>
</dbReference>
<dbReference type="EMBL" id="CP007554">
    <property type="protein sequence ID" value="AHZ24568.1"/>
    <property type="molecule type" value="Genomic_DNA"/>
</dbReference>
<geneLocation type="plasmid" evidence="2 6">
    <name>pHM500</name>
</geneLocation>
<dbReference type="EMBL" id="CP001871">
    <property type="protein sequence ID" value="AFK21349.1"/>
    <property type="molecule type" value="Genomic_DNA"/>
</dbReference>
<dbReference type="RefSeq" id="WP_004060901.1">
    <property type="nucleotide sequence ID" value="NC_017944.1"/>
</dbReference>
<keyword evidence="7" id="KW-1185">Reference proteome</keyword>
<dbReference type="KEGG" id="hme:HFX_6226"/>
<evidence type="ECO:0000313" key="8">
    <source>
        <dbReference type="Proteomes" id="UP000027075"/>
    </source>
</evidence>
<evidence type="ECO:0000313" key="6">
    <source>
        <dbReference type="Proteomes" id="UP000006469"/>
    </source>
</evidence>
<accession>I3RAT9</accession>
<dbReference type="Proteomes" id="UP000006469">
    <property type="component" value="Plasmid pHM500"/>
</dbReference>
<evidence type="ECO:0000313" key="5">
    <source>
        <dbReference type="EMBL" id="QCQ76961.1"/>
    </source>
</evidence>
<dbReference type="Proteomes" id="UP000027075">
    <property type="component" value="Plasmid HMPLAS1"/>
</dbReference>
<organism evidence="2 6">
    <name type="scientific">Haloferax mediterranei (strain ATCC 33500 / DSM 1411 / JCM 8866 / NBRC 14739 / NCIMB 2177 / R-4)</name>
    <name type="common">Halobacterium mediterranei</name>
    <dbReference type="NCBI Taxonomy" id="523841"/>
    <lineage>
        <taxon>Archaea</taxon>
        <taxon>Methanobacteriati</taxon>
        <taxon>Methanobacteriota</taxon>
        <taxon>Stenosarchaea group</taxon>
        <taxon>Halobacteria</taxon>
        <taxon>Halobacteriales</taxon>
        <taxon>Haloferacaceae</taxon>
        <taxon>Haloferax</taxon>
    </lineage>
</organism>
<dbReference type="EMBL" id="CP039140">
    <property type="protein sequence ID" value="QCQ76961.1"/>
    <property type="molecule type" value="Genomic_DNA"/>
</dbReference>
<dbReference type="OrthoDB" id="200338at2157"/>
<dbReference type="Proteomes" id="UP000011603">
    <property type="component" value="Unassembled WGS sequence"/>
</dbReference>
<reference evidence="2" key="5">
    <citation type="submission" date="2014-05" db="EMBL/GenBank/DDBJ databases">
        <authorList>
            <person name="Wang L."/>
            <person name="Yang H."/>
            <person name="Xiang H."/>
        </authorList>
    </citation>
    <scope>NUCLEOTIDE SEQUENCE</scope>
    <source>
        <strain evidence="2">CGMCC 1.2087</strain>
        <plasmid evidence="2">pHM500</plasmid>
    </source>
</reference>
<geneLocation type="plasmid" evidence="5 9">
    <name>pHME505</name>
</geneLocation>
<keyword evidence="1" id="KW-0812">Transmembrane</keyword>
<evidence type="ECO:0000313" key="9">
    <source>
        <dbReference type="Proteomes" id="UP000299011"/>
    </source>
</evidence>
<evidence type="ECO:0000256" key="1">
    <source>
        <dbReference type="SAM" id="Phobius"/>
    </source>
</evidence>
<reference evidence="5 9" key="6">
    <citation type="submission" date="2019-04" db="EMBL/GenBank/DDBJ databases">
        <title>Methylomes of two halophilic Archaea, Haloarcula marismortui and Haloferax mediterranei.</title>
        <authorList>
            <person name="DasSarma S."/>
            <person name="DasSarma P."/>
            <person name="DasSarma S."/>
            <person name="Fomenkov A."/>
            <person name="Vincze T."/>
            <person name="Anton B.P."/>
            <person name="Roberts R.J."/>
        </authorList>
    </citation>
    <scope>NUCLEOTIDE SEQUENCE [LARGE SCALE GENOMIC DNA]</scope>
    <source>
        <strain evidence="5">ATCC 33500</strain>
        <strain evidence="9">ATCC 33500 / DSM 1411 / JCM 8866 / NBRC 14739 / NCIMB 2177 / R-4</strain>
        <plasmid evidence="5 9">pHME505</plasmid>
    </source>
</reference>